<dbReference type="InterPro" id="IPR002181">
    <property type="entry name" value="Fibrinogen_a/b/g_C_dom"/>
</dbReference>
<dbReference type="Proteomes" id="UP000596742">
    <property type="component" value="Unassembled WGS sequence"/>
</dbReference>
<keyword evidence="2" id="KW-0964">Secreted</keyword>
<dbReference type="OrthoDB" id="6038967at2759"/>
<sequence length="463" mass="52660">MKITSKLTSLEVRKVRSRIVCADLCVDHSSCCSVSYDLQTSECLLDSNCFPERAIWQNVTFLHNSANVTTSIQPSQNDHTNCEITKEKTSAETTKTEITRNETTSFETTRDIASGETTTMEITSGETTTRQMARYDTTKDDSYSYDITKEDSYSYDTTKDESYSSDTTKGDSYSYDTTIYRTSFETTKDKTDIENTASGETINDNTSNATGDDTSNETDEEIHNGSTDEIGCQNYDTTTPNQVYITGNFSDCSEIPSGSPSGVYIIYFEEKPVDVYCEMTDYGQWTVIQRRLNGTTDFYRNWQDYKQGFGNVNFEYWLGNDNLHHILSTKNYKLRIDLEDWNCDKRYAEYDTFVVGSETTNYKLSIAGYSGDADDSIINPPSGSTYMMNGMKFTTSDRDNDAHWFINCAQAKYSGWWFNWSTDANLNGIYYFNGQTASDGVLWNSWHSSEYSLKGVSMKIKPY</sequence>
<accession>A0A8B6DED8</accession>
<dbReference type="SUPFAM" id="SSF56496">
    <property type="entry name" value="Fibrinogen C-terminal domain-like"/>
    <property type="match status" value="1"/>
</dbReference>
<dbReference type="Pfam" id="PF00147">
    <property type="entry name" value="Fibrinogen_C"/>
    <property type="match status" value="1"/>
</dbReference>
<keyword evidence="8" id="KW-1185">Reference proteome</keyword>
<evidence type="ECO:0000256" key="2">
    <source>
        <dbReference type="ARBA" id="ARBA00022525"/>
    </source>
</evidence>
<reference evidence="7" key="1">
    <citation type="submission" date="2018-11" db="EMBL/GenBank/DDBJ databases">
        <authorList>
            <person name="Alioto T."/>
            <person name="Alioto T."/>
        </authorList>
    </citation>
    <scope>NUCLEOTIDE SEQUENCE</scope>
</reference>
<proteinExistence type="predicted"/>
<dbReference type="CDD" id="cd00087">
    <property type="entry name" value="FReD"/>
    <property type="match status" value="1"/>
</dbReference>
<dbReference type="PROSITE" id="PS51406">
    <property type="entry name" value="FIBRINOGEN_C_2"/>
    <property type="match status" value="1"/>
</dbReference>
<evidence type="ECO:0000256" key="5">
    <source>
        <dbReference type="SAM" id="MobiDB-lite"/>
    </source>
</evidence>
<dbReference type="SMART" id="SM00186">
    <property type="entry name" value="FBG"/>
    <property type="match status" value="1"/>
</dbReference>
<name>A0A8B6DED8_MYTGA</name>
<evidence type="ECO:0000259" key="6">
    <source>
        <dbReference type="PROSITE" id="PS51406"/>
    </source>
</evidence>
<feature type="region of interest" description="Disordered" evidence="5">
    <location>
        <begin position="191"/>
        <end position="228"/>
    </location>
</feature>
<dbReference type="GO" id="GO:0005577">
    <property type="term" value="C:fibrinogen complex"/>
    <property type="evidence" value="ECO:0007669"/>
    <property type="project" value="TreeGrafter"/>
</dbReference>
<evidence type="ECO:0000313" key="8">
    <source>
        <dbReference type="Proteomes" id="UP000596742"/>
    </source>
</evidence>
<gene>
    <name evidence="7" type="ORF">MGAL_10B032620</name>
</gene>
<keyword evidence="4" id="KW-0325">Glycoprotein</keyword>
<protein>
    <submittedName>
        <fullName evidence="7">Angiopoietin 2</fullName>
    </submittedName>
</protein>
<evidence type="ECO:0000256" key="1">
    <source>
        <dbReference type="ARBA" id="ARBA00004613"/>
    </source>
</evidence>
<comment type="subcellular location">
    <subcellularLocation>
        <location evidence="1">Secreted</location>
    </subcellularLocation>
</comment>
<dbReference type="AlphaFoldDB" id="A0A8B6DED8"/>
<dbReference type="InterPro" id="IPR037579">
    <property type="entry name" value="FIB_ANG-like"/>
</dbReference>
<dbReference type="InterPro" id="IPR014716">
    <property type="entry name" value="Fibrinogen_a/b/g_C_1"/>
</dbReference>
<dbReference type="GO" id="GO:0030674">
    <property type="term" value="F:protein-macromolecule adaptor activity"/>
    <property type="evidence" value="ECO:0007669"/>
    <property type="project" value="TreeGrafter"/>
</dbReference>
<comment type="caution">
    <text evidence="7">The sequence shown here is derived from an EMBL/GenBank/DDBJ whole genome shotgun (WGS) entry which is preliminary data.</text>
</comment>
<dbReference type="EMBL" id="UYJE01003285">
    <property type="protein sequence ID" value="VDI17937.1"/>
    <property type="molecule type" value="Genomic_DNA"/>
</dbReference>
<dbReference type="InterPro" id="IPR036056">
    <property type="entry name" value="Fibrinogen-like_C"/>
</dbReference>
<evidence type="ECO:0000256" key="4">
    <source>
        <dbReference type="ARBA" id="ARBA00023180"/>
    </source>
</evidence>
<feature type="domain" description="Fibrinogen C-terminal" evidence="6">
    <location>
        <begin position="243"/>
        <end position="463"/>
    </location>
</feature>
<evidence type="ECO:0000313" key="7">
    <source>
        <dbReference type="EMBL" id="VDI17937.1"/>
    </source>
</evidence>
<keyword evidence="3" id="KW-1015">Disulfide bond</keyword>
<feature type="compositionally biased region" description="Polar residues" evidence="5">
    <location>
        <begin position="194"/>
        <end position="213"/>
    </location>
</feature>
<dbReference type="PANTHER" id="PTHR47221:SF5">
    <property type="entry name" value="FIBRINOGEN C-TERMINAL DOMAIN-CONTAINING PROTEIN"/>
    <property type="match status" value="1"/>
</dbReference>
<dbReference type="GO" id="GO:0034116">
    <property type="term" value="P:positive regulation of heterotypic cell-cell adhesion"/>
    <property type="evidence" value="ECO:0007669"/>
    <property type="project" value="TreeGrafter"/>
</dbReference>
<dbReference type="GO" id="GO:0005201">
    <property type="term" value="F:extracellular matrix structural constituent"/>
    <property type="evidence" value="ECO:0007669"/>
    <property type="project" value="TreeGrafter"/>
</dbReference>
<evidence type="ECO:0000256" key="3">
    <source>
        <dbReference type="ARBA" id="ARBA00023157"/>
    </source>
</evidence>
<dbReference type="PANTHER" id="PTHR47221">
    <property type="entry name" value="FIBRINOGEN ALPHA CHAIN"/>
    <property type="match status" value="1"/>
</dbReference>
<organism evidence="7 8">
    <name type="scientific">Mytilus galloprovincialis</name>
    <name type="common">Mediterranean mussel</name>
    <dbReference type="NCBI Taxonomy" id="29158"/>
    <lineage>
        <taxon>Eukaryota</taxon>
        <taxon>Metazoa</taxon>
        <taxon>Spiralia</taxon>
        <taxon>Lophotrochozoa</taxon>
        <taxon>Mollusca</taxon>
        <taxon>Bivalvia</taxon>
        <taxon>Autobranchia</taxon>
        <taxon>Pteriomorphia</taxon>
        <taxon>Mytilida</taxon>
        <taxon>Mytiloidea</taxon>
        <taxon>Mytilidae</taxon>
        <taxon>Mytilinae</taxon>
        <taxon>Mytilus</taxon>
    </lineage>
</organism>
<dbReference type="Gene3D" id="3.90.215.10">
    <property type="entry name" value="Gamma Fibrinogen, chain A, domain 1"/>
    <property type="match status" value="1"/>
</dbReference>